<dbReference type="InterPro" id="IPR036937">
    <property type="entry name" value="Adhesion_dom_fimbrial_sf"/>
</dbReference>
<dbReference type="GO" id="GO:0043709">
    <property type="term" value="P:cell adhesion involved in single-species biofilm formation"/>
    <property type="evidence" value="ECO:0007669"/>
    <property type="project" value="TreeGrafter"/>
</dbReference>
<dbReference type="AlphaFoldDB" id="A0A379S644"/>
<evidence type="ECO:0000313" key="8">
    <source>
        <dbReference type="Proteomes" id="UP000254124"/>
    </source>
</evidence>
<dbReference type="PANTHER" id="PTHR33420:SF3">
    <property type="entry name" value="FIMBRIAL SUBUNIT ELFA"/>
    <property type="match status" value="1"/>
</dbReference>
<gene>
    <name evidence="7" type="ORF">NCTC7295_03362</name>
</gene>
<dbReference type="SUPFAM" id="SSF49401">
    <property type="entry name" value="Bacterial adhesins"/>
    <property type="match status" value="1"/>
</dbReference>
<dbReference type="PANTHER" id="PTHR33420">
    <property type="entry name" value="FIMBRIAL SUBUNIT ELFA-RELATED"/>
    <property type="match status" value="1"/>
</dbReference>
<evidence type="ECO:0000256" key="5">
    <source>
        <dbReference type="SAM" id="SignalP"/>
    </source>
</evidence>
<comment type="similarity">
    <text evidence="2">Belongs to the fimbrial protein family.</text>
</comment>
<dbReference type="EMBL" id="UGWZ01000001">
    <property type="protein sequence ID" value="SUG15679.1"/>
    <property type="molecule type" value="Genomic_DNA"/>
</dbReference>
<evidence type="ECO:0000259" key="6">
    <source>
        <dbReference type="Pfam" id="PF00419"/>
    </source>
</evidence>
<evidence type="ECO:0000256" key="4">
    <source>
        <dbReference type="ARBA" id="ARBA00023263"/>
    </source>
</evidence>
<reference evidence="7 8" key="1">
    <citation type="submission" date="2018-06" db="EMBL/GenBank/DDBJ databases">
        <authorList>
            <consortium name="Pathogen Informatics"/>
            <person name="Doyle S."/>
        </authorList>
    </citation>
    <scope>NUCLEOTIDE SEQUENCE [LARGE SCALE GENOMIC DNA]</scope>
    <source>
        <strain evidence="7 8">NCTC7295</strain>
    </source>
</reference>
<protein>
    <submittedName>
        <fullName evidence="7">Fimbrial protein</fullName>
    </submittedName>
</protein>
<proteinExistence type="inferred from homology"/>
<keyword evidence="4" id="KW-0281">Fimbrium</keyword>
<dbReference type="Pfam" id="PF00419">
    <property type="entry name" value="Fimbrial"/>
    <property type="match status" value="1"/>
</dbReference>
<dbReference type="InterPro" id="IPR008966">
    <property type="entry name" value="Adhesion_dom_sf"/>
</dbReference>
<evidence type="ECO:0000256" key="3">
    <source>
        <dbReference type="ARBA" id="ARBA00022729"/>
    </source>
</evidence>
<sequence length="332" mass="35611">MNKTSIIACTLATILYTTPGISFAIAIDTKDAGRNTYNYDLSLWSIPTNVGGISWFDDHGLYKLNTLDETGTARVTLTINGTPIGTASDGSTVYATNNPGIGIAYNLNYSTPTITTPQNDNVAPYEIVFDNGYYSTGYLHVKYTIVRLTNQIPSGQITTAPVVTVNYFNEPARTDYPDISFTALSGTVTKQPVITACSINAPTEVKLPTLYGNNLSNGAQGVTDVPTITLTNCPGARNGISYNLSPVYGTHQASNAELKTVTGEGYARNVYIQVQNDDGTAHIVNGDIPLSDYIGSGNYTIPKFKVAYYIDDVNNVTAGNVKSAIEVKLAYN</sequence>
<evidence type="ECO:0000256" key="2">
    <source>
        <dbReference type="ARBA" id="ARBA00006671"/>
    </source>
</evidence>
<accession>A0A379S644</accession>
<organism evidence="7 8">
    <name type="scientific">Salmonella enterica subsp. arizonae</name>
    <dbReference type="NCBI Taxonomy" id="59203"/>
    <lineage>
        <taxon>Bacteria</taxon>
        <taxon>Pseudomonadati</taxon>
        <taxon>Pseudomonadota</taxon>
        <taxon>Gammaproteobacteria</taxon>
        <taxon>Enterobacterales</taxon>
        <taxon>Enterobacteriaceae</taxon>
        <taxon>Salmonella</taxon>
    </lineage>
</organism>
<dbReference type="Gene3D" id="2.60.40.1090">
    <property type="entry name" value="Fimbrial-type adhesion domain"/>
    <property type="match status" value="1"/>
</dbReference>
<dbReference type="Proteomes" id="UP000254124">
    <property type="component" value="Unassembled WGS sequence"/>
</dbReference>
<keyword evidence="3 5" id="KW-0732">Signal</keyword>
<evidence type="ECO:0000313" key="7">
    <source>
        <dbReference type="EMBL" id="SUG15679.1"/>
    </source>
</evidence>
<feature type="chain" id="PRO_5016573835" evidence="5">
    <location>
        <begin position="25"/>
        <end position="332"/>
    </location>
</feature>
<evidence type="ECO:0000256" key="1">
    <source>
        <dbReference type="ARBA" id="ARBA00004561"/>
    </source>
</evidence>
<dbReference type="InterPro" id="IPR050263">
    <property type="entry name" value="Bact_Fimbrial_Adh_Pro"/>
</dbReference>
<feature type="domain" description="Fimbrial-type adhesion" evidence="6">
    <location>
        <begin position="184"/>
        <end position="331"/>
    </location>
</feature>
<name>A0A379S644_SALER</name>
<dbReference type="GO" id="GO:0009289">
    <property type="term" value="C:pilus"/>
    <property type="evidence" value="ECO:0007669"/>
    <property type="project" value="UniProtKB-SubCell"/>
</dbReference>
<feature type="signal peptide" evidence="5">
    <location>
        <begin position="1"/>
        <end position="24"/>
    </location>
</feature>
<dbReference type="InterPro" id="IPR000259">
    <property type="entry name" value="Adhesion_dom_fimbrial"/>
</dbReference>
<comment type="subcellular location">
    <subcellularLocation>
        <location evidence="1">Fimbrium</location>
    </subcellularLocation>
</comment>